<dbReference type="KEGG" id="hhy:Halhy_3554"/>
<keyword evidence="8" id="KW-0378">Hydrolase</keyword>
<name>F4KXP8_HALH1</name>
<keyword evidence="3" id="KW-1003">Cell membrane</keyword>
<evidence type="ECO:0000256" key="12">
    <source>
        <dbReference type="ARBA" id="ARBA00023136"/>
    </source>
</evidence>
<evidence type="ECO:0000256" key="3">
    <source>
        <dbReference type="ARBA" id="ARBA00022475"/>
    </source>
</evidence>
<feature type="domain" description="Penicillin-binding protein dimerisation" evidence="16">
    <location>
        <begin position="51"/>
        <end position="218"/>
    </location>
</feature>
<keyword evidence="4" id="KW-0997">Cell inner membrane</keyword>
<dbReference type="OrthoDB" id="9766847at2"/>
<feature type="transmembrane region" description="Helical" evidence="14">
    <location>
        <begin position="12"/>
        <end position="32"/>
    </location>
</feature>
<sequence>MDIGSNRQQVIQMVFIAAAALLLVKVFVLQVVNGEFKQQDKASGAVARYPIYPARGLIYDRKGKLLVVNNPMYDLMVTVDAMDTSINVNRFCALVGITPDEYKKALDKDFRSGRFSRSVPFVFKSKISAEAFARFQEALPEFPGFEIVLRNAREYPAPVAAHLLGYIREVDGEEVKTQPDVYTPGDYIGASGLEKTYENELRGKKGIAYVLRDKLGRYAGAYRDGKDDIPVIPGKDIKTTVDLDLQQYAEYLLSNKRAGVVAIEPSTGEILAMVTTPNYDPNELTITNNARGDVYKKLAADPNIPLFNRAVMAQYPPGSIHKTILALIGQQIGVWDVDRGVSCGGAYVAPGVRLGCHRHAYCSDLRTGIQHSCNAYFVTLFRTIVDMYGYKHPNRGLDTLNYYLNKFGYGRKLGIDYPGEQSGRFPTSEFFDRWYARDGQWKSIWIRSLGIGQGEMLCTNIQLANLAAIIANRGHFYTPHFFKAFGDSSTTTSNRFRTKNLVGIDRKHFDPVVDGMERVTIAGTARRAFIPDIPICGKTGTAENNSGEDHSIFFCFAPKDNPRIAIAVYAENAGFGGSVAAPVASLMIEKYLKGEIRSPQRKEMEKMVLKKDYIIREVALKNGKTDQP</sequence>
<keyword evidence="6" id="KW-0645">Protease</keyword>
<dbReference type="InterPro" id="IPR036138">
    <property type="entry name" value="PBP_dimer_sf"/>
</dbReference>
<evidence type="ECO:0000256" key="1">
    <source>
        <dbReference type="ARBA" id="ARBA00004167"/>
    </source>
</evidence>
<dbReference type="InterPro" id="IPR012338">
    <property type="entry name" value="Beta-lactam/transpept-like"/>
</dbReference>
<evidence type="ECO:0000256" key="4">
    <source>
        <dbReference type="ARBA" id="ARBA00022519"/>
    </source>
</evidence>
<dbReference type="EMBL" id="CP002691">
    <property type="protein sequence ID" value="AEE51409.1"/>
    <property type="molecule type" value="Genomic_DNA"/>
</dbReference>
<evidence type="ECO:0000256" key="13">
    <source>
        <dbReference type="ARBA" id="ARBA00023316"/>
    </source>
</evidence>
<keyword evidence="11 14" id="KW-1133">Transmembrane helix</keyword>
<comment type="subcellular location">
    <subcellularLocation>
        <location evidence="2">Cell membrane</location>
    </subcellularLocation>
    <subcellularLocation>
        <location evidence="1">Membrane</location>
        <topology evidence="1">Single-pass membrane protein</topology>
    </subcellularLocation>
</comment>
<evidence type="ECO:0000313" key="18">
    <source>
        <dbReference type="Proteomes" id="UP000008461"/>
    </source>
</evidence>
<protein>
    <submittedName>
        <fullName evidence="17">Penicillin-binding protein 2</fullName>
        <ecNumber evidence="17">2.4.1.129</ecNumber>
    </submittedName>
</protein>
<dbReference type="AlphaFoldDB" id="F4KXP8"/>
<dbReference type="GO" id="GO:0009002">
    <property type="term" value="F:serine-type D-Ala-D-Ala carboxypeptidase activity"/>
    <property type="evidence" value="ECO:0007669"/>
    <property type="project" value="InterPro"/>
</dbReference>
<dbReference type="PANTHER" id="PTHR30627">
    <property type="entry name" value="PEPTIDOGLYCAN D,D-TRANSPEPTIDASE"/>
    <property type="match status" value="1"/>
</dbReference>
<dbReference type="InterPro" id="IPR017790">
    <property type="entry name" value="Penicillin-binding_protein_2"/>
</dbReference>
<dbReference type="SUPFAM" id="SSF56519">
    <property type="entry name" value="Penicillin binding protein dimerisation domain"/>
    <property type="match status" value="1"/>
</dbReference>
<accession>F4KXP8</accession>
<reference evidence="17 18" key="1">
    <citation type="journal article" date="2011" name="Stand. Genomic Sci.">
        <title>Complete genome sequence of Haliscomenobacter hydrossis type strain (O).</title>
        <authorList>
            <consortium name="US DOE Joint Genome Institute (JGI-PGF)"/>
            <person name="Daligault H."/>
            <person name="Lapidus A."/>
            <person name="Zeytun A."/>
            <person name="Nolan M."/>
            <person name="Lucas S."/>
            <person name="Del Rio T.G."/>
            <person name="Tice H."/>
            <person name="Cheng J.F."/>
            <person name="Tapia R."/>
            <person name="Han C."/>
            <person name="Goodwin L."/>
            <person name="Pitluck S."/>
            <person name="Liolios K."/>
            <person name="Pagani I."/>
            <person name="Ivanova N."/>
            <person name="Huntemann M."/>
            <person name="Mavromatis K."/>
            <person name="Mikhailova N."/>
            <person name="Pati A."/>
            <person name="Chen A."/>
            <person name="Palaniappan K."/>
            <person name="Land M."/>
            <person name="Hauser L."/>
            <person name="Brambilla E.M."/>
            <person name="Rohde M."/>
            <person name="Verbarg S."/>
            <person name="Goker M."/>
            <person name="Bristow J."/>
            <person name="Eisen J.A."/>
            <person name="Markowitz V."/>
            <person name="Hugenholtz P."/>
            <person name="Kyrpides N.C."/>
            <person name="Klenk H.P."/>
            <person name="Woyke T."/>
        </authorList>
    </citation>
    <scope>NUCLEOTIDE SEQUENCE [LARGE SCALE GENOMIC DNA]</scope>
    <source>
        <strain evidence="18">ATCC 27775 / DSM 1100 / LMG 10767 / O</strain>
    </source>
</reference>
<dbReference type="GO" id="GO:0008658">
    <property type="term" value="F:penicillin binding"/>
    <property type="evidence" value="ECO:0007669"/>
    <property type="project" value="InterPro"/>
</dbReference>
<evidence type="ECO:0000259" key="15">
    <source>
        <dbReference type="Pfam" id="PF00905"/>
    </source>
</evidence>
<keyword evidence="7 14" id="KW-0812">Transmembrane</keyword>
<dbReference type="InterPro" id="IPR050515">
    <property type="entry name" value="Beta-lactam/transpept"/>
</dbReference>
<keyword evidence="12 14" id="KW-0472">Membrane</keyword>
<reference key="2">
    <citation type="submission" date="2011-04" db="EMBL/GenBank/DDBJ databases">
        <title>Complete sequence of chromosome of Haliscomenobacter hydrossis DSM 1100.</title>
        <authorList>
            <consortium name="US DOE Joint Genome Institute (JGI-PGF)"/>
            <person name="Lucas S."/>
            <person name="Han J."/>
            <person name="Lapidus A."/>
            <person name="Bruce D."/>
            <person name="Goodwin L."/>
            <person name="Pitluck S."/>
            <person name="Peters L."/>
            <person name="Kyrpides N."/>
            <person name="Mavromatis K."/>
            <person name="Ivanova N."/>
            <person name="Ovchinnikova G."/>
            <person name="Pagani I."/>
            <person name="Daligault H."/>
            <person name="Detter J.C."/>
            <person name="Han C."/>
            <person name="Land M."/>
            <person name="Hauser L."/>
            <person name="Markowitz V."/>
            <person name="Cheng J.-F."/>
            <person name="Hugenholtz P."/>
            <person name="Woyke T."/>
            <person name="Wu D."/>
            <person name="Verbarg S."/>
            <person name="Frueling A."/>
            <person name="Brambilla E."/>
            <person name="Klenk H.-P."/>
            <person name="Eisen J.A."/>
        </authorList>
    </citation>
    <scope>NUCLEOTIDE SEQUENCE</scope>
    <source>
        <strain>DSM 1100</strain>
    </source>
</reference>
<dbReference type="SUPFAM" id="SSF56601">
    <property type="entry name" value="beta-lactamase/transpeptidase-like"/>
    <property type="match status" value="1"/>
</dbReference>
<evidence type="ECO:0000256" key="6">
    <source>
        <dbReference type="ARBA" id="ARBA00022670"/>
    </source>
</evidence>
<organism evidence="17 18">
    <name type="scientific">Haliscomenobacter hydrossis (strain ATCC 27775 / DSM 1100 / LMG 10767 / O)</name>
    <dbReference type="NCBI Taxonomy" id="760192"/>
    <lineage>
        <taxon>Bacteria</taxon>
        <taxon>Pseudomonadati</taxon>
        <taxon>Bacteroidota</taxon>
        <taxon>Saprospiria</taxon>
        <taxon>Saprospirales</taxon>
        <taxon>Haliscomenobacteraceae</taxon>
        <taxon>Haliscomenobacter</taxon>
    </lineage>
</organism>
<evidence type="ECO:0000256" key="7">
    <source>
        <dbReference type="ARBA" id="ARBA00022692"/>
    </source>
</evidence>
<evidence type="ECO:0000256" key="10">
    <source>
        <dbReference type="ARBA" id="ARBA00022984"/>
    </source>
</evidence>
<dbReference type="EC" id="2.4.1.129" evidence="17"/>
<keyword evidence="18" id="KW-1185">Reference proteome</keyword>
<keyword evidence="10" id="KW-0573">Peptidoglycan synthesis</keyword>
<proteinExistence type="predicted"/>
<dbReference type="eggNOG" id="COG0768">
    <property type="taxonomic scope" value="Bacteria"/>
</dbReference>
<feature type="domain" description="Penicillin-binding protein transpeptidase" evidence="15">
    <location>
        <begin position="259"/>
        <end position="585"/>
    </location>
</feature>
<dbReference type="Pfam" id="PF03717">
    <property type="entry name" value="PBP_dimer"/>
    <property type="match status" value="1"/>
</dbReference>
<dbReference type="Proteomes" id="UP000008461">
    <property type="component" value="Chromosome"/>
</dbReference>
<evidence type="ECO:0000256" key="8">
    <source>
        <dbReference type="ARBA" id="ARBA00022801"/>
    </source>
</evidence>
<dbReference type="GO" id="GO:0005886">
    <property type="term" value="C:plasma membrane"/>
    <property type="evidence" value="ECO:0007669"/>
    <property type="project" value="UniProtKB-SubCell"/>
</dbReference>
<dbReference type="RefSeq" id="WP_013765949.1">
    <property type="nucleotide sequence ID" value="NC_015510.1"/>
</dbReference>
<dbReference type="GO" id="GO:0009252">
    <property type="term" value="P:peptidoglycan biosynthetic process"/>
    <property type="evidence" value="ECO:0007669"/>
    <property type="project" value="UniProtKB-KW"/>
</dbReference>
<dbReference type="PANTHER" id="PTHR30627:SF2">
    <property type="entry name" value="PEPTIDOGLYCAN D,D-TRANSPEPTIDASE MRDA"/>
    <property type="match status" value="1"/>
</dbReference>
<dbReference type="Pfam" id="PF00905">
    <property type="entry name" value="Transpeptidase"/>
    <property type="match status" value="1"/>
</dbReference>
<dbReference type="NCBIfam" id="TIGR03423">
    <property type="entry name" value="pbp2_mrdA"/>
    <property type="match status" value="1"/>
</dbReference>
<dbReference type="Gene3D" id="3.40.710.10">
    <property type="entry name" value="DD-peptidase/beta-lactamase superfamily"/>
    <property type="match status" value="1"/>
</dbReference>
<dbReference type="GO" id="GO:0008360">
    <property type="term" value="P:regulation of cell shape"/>
    <property type="evidence" value="ECO:0007669"/>
    <property type="project" value="UniProtKB-KW"/>
</dbReference>
<keyword evidence="9" id="KW-0133">Cell shape</keyword>
<dbReference type="GO" id="GO:0071555">
    <property type="term" value="P:cell wall organization"/>
    <property type="evidence" value="ECO:0007669"/>
    <property type="project" value="UniProtKB-KW"/>
</dbReference>
<dbReference type="GO" id="GO:0016757">
    <property type="term" value="F:glycosyltransferase activity"/>
    <property type="evidence" value="ECO:0007669"/>
    <property type="project" value="UniProtKB-KW"/>
</dbReference>
<dbReference type="Gene3D" id="3.90.1310.10">
    <property type="entry name" value="Penicillin-binding protein 2a (Domain 2)"/>
    <property type="match status" value="1"/>
</dbReference>
<evidence type="ECO:0000256" key="5">
    <source>
        <dbReference type="ARBA" id="ARBA00022645"/>
    </source>
</evidence>
<dbReference type="GO" id="GO:0071972">
    <property type="term" value="F:peptidoglycan L,D-transpeptidase activity"/>
    <property type="evidence" value="ECO:0007669"/>
    <property type="project" value="TreeGrafter"/>
</dbReference>
<evidence type="ECO:0000259" key="16">
    <source>
        <dbReference type="Pfam" id="PF03717"/>
    </source>
</evidence>
<dbReference type="Gene3D" id="3.30.1390.30">
    <property type="entry name" value="Penicillin-binding protein 2a, domain 3"/>
    <property type="match status" value="1"/>
</dbReference>
<dbReference type="HOGENOM" id="CLU_009289_1_2_10"/>
<dbReference type="InterPro" id="IPR005311">
    <property type="entry name" value="PBP_dimer"/>
</dbReference>
<evidence type="ECO:0000256" key="2">
    <source>
        <dbReference type="ARBA" id="ARBA00004236"/>
    </source>
</evidence>
<evidence type="ECO:0000256" key="14">
    <source>
        <dbReference type="SAM" id="Phobius"/>
    </source>
</evidence>
<dbReference type="STRING" id="760192.Halhy_3554"/>
<evidence type="ECO:0000313" key="17">
    <source>
        <dbReference type="EMBL" id="AEE51409.1"/>
    </source>
</evidence>
<keyword evidence="5" id="KW-0121">Carboxypeptidase</keyword>
<dbReference type="InterPro" id="IPR001460">
    <property type="entry name" value="PCN-bd_Tpept"/>
</dbReference>
<keyword evidence="17" id="KW-0328">Glycosyltransferase</keyword>
<gene>
    <name evidence="17" type="ordered locus">Halhy_3554</name>
</gene>
<evidence type="ECO:0000256" key="9">
    <source>
        <dbReference type="ARBA" id="ARBA00022960"/>
    </source>
</evidence>
<evidence type="ECO:0000256" key="11">
    <source>
        <dbReference type="ARBA" id="ARBA00022989"/>
    </source>
</evidence>
<keyword evidence="17" id="KW-0808">Transferase</keyword>
<dbReference type="GO" id="GO:0006508">
    <property type="term" value="P:proteolysis"/>
    <property type="evidence" value="ECO:0007669"/>
    <property type="project" value="UniProtKB-KW"/>
</dbReference>
<keyword evidence="13" id="KW-0961">Cell wall biogenesis/degradation</keyword>